<feature type="transmembrane region" description="Helical" evidence="1">
    <location>
        <begin position="26"/>
        <end position="51"/>
    </location>
</feature>
<organism evidence="2 3">
    <name type="scientific">Corynebacterium xerosis</name>
    <dbReference type="NCBI Taxonomy" id="1725"/>
    <lineage>
        <taxon>Bacteria</taxon>
        <taxon>Bacillati</taxon>
        <taxon>Actinomycetota</taxon>
        <taxon>Actinomycetes</taxon>
        <taxon>Mycobacteriales</taxon>
        <taxon>Corynebacteriaceae</taxon>
        <taxon>Corynebacterium</taxon>
    </lineage>
</organism>
<evidence type="ECO:0000313" key="3">
    <source>
        <dbReference type="Proteomes" id="UP000235363"/>
    </source>
</evidence>
<dbReference type="EMBL" id="PNHF01000007">
    <property type="protein sequence ID" value="PMC62686.1"/>
    <property type="molecule type" value="Genomic_DNA"/>
</dbReference>
<dbReference type="AlphaFoldDB" id="A0A2N6T045"/>
<evidence type="ECO:0000313" key="2">
    <source>
        <dbReference type="EMBL" id="PMC62686.1"/>
    </source>
</evidence>
<keyword evidence="1" id="KW-0812">Transmembrane</keyword>
<accession>A0A2N6T045</accession>
<keyword evidence="1" id="KW-0472">Membrane</keyword>
<keyword evidence="1" id="KW-1133">Transmembrane helix</keyword>
<reference evidence="2 3" key="1">
    <citation type="submission" date="2017-09" db="EMBL/GenBank/DDBJ databases">
        <title>Bacterial strain isolated from the female urinary microbiota.</title>
        <authorList>
            <person name="Thomas-White K."/>
            <person name="Kumar N."/>
            <person name="Forster S."/>
            <person name="Putonti C."/>
            <person name="Lawley T."/>
            <person name="Wolfe A.J."/>
        </authorList>
    </citation>
    <scope>NUCLEOTIDE SEQUENCE [LARGE SCALE GENOMIC DNA]</scope>
    <source>
        <strain evidence="2 3">UMB0908</strain>
    </source>
</reference>
<proteinExistence type="predicted"/>
<dbReference type="Proteomes" id="UP000235363">
    <property type="component" value="Unassembled WGS sequence"/>
</dbReference>
<sequence length="78" mass="8413">MYHALEGSVDAIGQWLTQLSVFGQTLALLAFLLPVGGAAAFAIIGLIDIVVGRVSGRWAKRPTRADRARIELVEHDRG</sequence>
<protein>
    <submittedName>
        <fullName evidence="2">Uncharacterized protein</fullName>
    </submittedName>
</protein>
<dbReference type="RefSeq" id="WP_102212352.1">
    <property type="nucleotide sequence ID" value="NZ_PNHF01000007.1"/>
</dbReference>
<name>A0A2N6T045_9CORY</name>
<evidence type="ECO:0000256" key="1">
    <source>
        <dbReference type="SAM" id="Phobius"/>
    </source>
</evidence>
<comment type="caution">
    <text evidence="2">The sequence shown here is derived from an EMBL/GenBank/DDBJ whole genome shotgun (WGS) entry which is preliminary data.</text>
</comment>
<gene>
    <name evidence="2" type="ORF">CJ204_04080</name>
</gene>